<keyword evidence="2" id="KW-0880">Kelch repeat</keyword>
<dbReference type="Gene3D" id="1.25.40.420">
    <property type="match status" value="1"/>
</dbReference>
<evidence type="ECO:0000256" key="2">
    <source>
        <dbReference type="ARBA" id="ARBA00022441"/>
    </source>
</evidence>
<dbReference type="EMBL" id="CAXHTA020000004">
    <property type="protein sequence ID" value="CAL5220570.1"/>
    <property type="molecule type" value="Genomic_DNA"/>
</dbReference>
<dbReference type="Proteomes" id="UP001497392">
    <property type="component" value="Unassembled WGS sequence"/>
</dbReference>
<dbReference type="Pfam" id="PF00651">
    <property type="entry name" value="BTB"/>
    <property type="match status" value="1"/>
</dbReference>
<dbReference type="SMART" id="SM00875">
    <property type="entry name" value="BACK"/>
    <property type="match status" value="1"/>
</dbReference>
<dbReference type="Gene3D" id="3.30.710.10">
    <property type="entry name" value="Potassium Channel Kv1.1, Chain A"/>
    <property type="match status" value="1"/>
</dbReference>
<feature type="domain" description="BTB" evidence="5">
    <location>
        <begin position="63"/>
        <end position="140"/>
    </location>
</feature>
<name>A0ABP1FKS4_9CHLO</name>
<dbReference type="SMART" id="SM00225">
    <property type="entry name" value="BTB"/>
    <property type="match status" value="1"/>
</dbReference>
<gene>
    <name evidence="6" type="primary">g2608</name>
    <name evidence="6" type="ORF">VP750_LOCUS2229</name>
</gene>
<feature type="region of interest" description="Disordered" evidence="4">
    <location>
        <begin position="1"/>
        <end position="39"/>
    </location>
</feature>
<sequence length="606" mass="64620">MASLVIQRTHPSPLRTQSFPAKHTWGSPSTPGHTPRGRSDEVVMRDEGYLMHQTSLLNDPKYADMVLVAEGPHPHTGVSQRRTFYCHKAILASRSTYFDLLFGSGMREMQDREVTLSDCHPETLEAVLQFCYMGECRRPKKDMLALLVMADRLDIPCLTALCEKVVLGNINQDTFGDFLDVASSHRLERLEAKCIDYLLANFNKAETQATLKRLSPDTLMAVLRSDNLRVPSEMHVFRSVVSWLEADNSRLQQAFEVLQLVRFPTMDPQELCEAAKHAVVVGDPKCQELVLRAFTCVCKQQSPSRGLPPLFAHLEEIDPWCRPRTLQGASVAFEYNGRLQFWTVPETGVYRITARGAKAADGVHRNGGCGAIMSGLFRMERGQRLRVLCGSMSSMGPQGNSGGGGGSYVVAEDEDDPLVVAGGGGGTRGNEHDFDGADASLDENGMDGIGTYPEEQGVAGRSGCGGQGSPFLGLGAGGGGYRHPGEGGNATSINGVSMMASELASSHCRPLGGFGGGAGGSGGGGGGGYSGGGGGPGGGGGGSFVHYDAMEISRNTGHEGHGNAEVSFVAADFSSLHTFIHERATLKSSLHTPKASPQRQMSWPPG</sequence>
<evidence type="ECO:0000313" key="7">
    <source>
        <dbReference type="Proteomes" id="UP001497392"/>
    </source>
</evidence>
<organism evidence="6 7">
    <name type="scientific">Coccomyxa viridis</name>
    <dbReference type="NCBI Taxonomy" id="1274662"/>
    <lineage>
        <taxon>Eukaryota</taxon>
        <taxon>Viridiplantae</taxon>
        <taxon>Chlorophyta</taxon>
        <taxon>core chlorophytes</taxon>
        <taxon>Trebouxiophyceae</taxon>
        <taxon>Trebouxiophyceae incertae sedis</taxon>
        <taxon>Coccomyxaceae</taxon>
        <taxon>Coccomyxa</taxon>
    </lineage>
</organism>
<dbReference type="CDD" id="cd18186">
    <property type="entry name" value="BTB_POZ_ZBTB_KLHL-like"/>
    <property type="match status" value="1"/>
</dbReference>
<dbReference type="Pfam" id="PF07707">
    <property type="entry name" value="BACK"/>
    <property type="match status" value="1"/>
</dbReference>
<dbReference type="InterPro" id="IPR000210">
    <property type="entry name" value="BTB/POZ_dom"/>
</dbReference>
<protein>
    <submittedName>
        <fullName evidence="6">G2608 protein</fullName>
    </submittedName>
</protein>
<evidence type="ECO:0000259" key="5">
    <source>
        <dbReference type="PROSITE" id="PS50097"/>
    </source>
</evidence>
<evidence type="ECO:0000256" key="3">
    <source>
        <dbReference type="ARBA" id="ARBA00022737"/>
    </source>
</evidence>
<comment type="pathway">
    <text evidence="1">Protein modification; protein ubiquitination.</text>
</comment>
<dbReference type="PANTHER" id="PTHR45632">
    <property type="entry name" value="LD33804P"/>
    <property type="match status" value="1"/>
</dbReference>
<comment type="caution">
    <text evidence="6">The sequence shown here is derived from an EMBL/GenBank/DDBJ whole genome shotgun (WGS) entry which is preliminary data.</text>
</comment>
<evidence type="ECO:0000256" key="1">
    <source>
        <dbReference type="ARBA" id="ARBA00004906"/>
    </source>
</evidence>
<dbReference type="InterPro" id="IPR011333">
    <property type="entry name" value="SKP1/BTB/POZ_sf"/>
</dbReference>
<proteinExistence type="predicted"/>
<dbReference type="InterPro" id="IPR011705">
    <property type="entry name" value="BACK"/>
</dbReference>
<accession>A0ABP1FKS4</accession>
<dbReference type="PANTHER" id="PTHR45632:SF3">
    <property type="entry name" value="KELCH-LIKE PROTEIN 32"/>
    <property type="match status" value="1"/>
</dbReference>
<keyword evidence="7" id="KW-1185">Reference proteome</keyword>
<dbReference type="SUPFAM" id="SSF54695">
    <property type="entry name" value="POZ domain"/>
    <property type="match status" value="1"/>
</dbReference>
<evidence type="ECO:0000313" key="6">
    <source>
        <dbReference type="EMBL" id="CAL5220570.1"/>
    </source>
</evidence>
<feature type="region of interest" description="Disordered" evidence="4">
    <location>
        <begin position="423"/>
        <end position="465"/>
    </location>
</feature>
<reference evidence="6 7" key="1">
    <citation type="submission" date="2024-06" db="EMBL/GenBank/DDBJ databases">
        <authorList>
            <person name="Kraege A."/>
            <person name="Thomma B."/>
        </authorList>
    </citation>
    <scope>NUCLEOTIDE SEQUENCE [LARGE SCALE GENOMIC DNA]</scope>
</reference>
<keyword evidence="3" id="KW-0677">Repeat</keyword>
<evidence type="ECO:0000256" key="4">
    <source>
        <dbReference type="SAM" id="MobiDB-lite"/>
    </source>
</evidence>
<dbReference type="PROSITE" id="PS50097">
    <property type="entry name" value="BTB"/>
    <property type="match status" value="1"/>
</dbReference>